<dbReference type="Proteomes" id="UP000824120">
    <property type="component" value="Chromosome 6"/>
</dbReference>
<gene>
    <name evidence="1" type="ORF">H5410_033559</name>
</gene>
<organism evidence="1 2">
    <name type="scientific">Solanum commersonii</name>
    <name type="common">Commerson's wild potato</name>
    <name type="synonym">Commerson's nightshade</name>
    <dbReference type="NCBI Taxonomy" id="4109"/>
    <lineage>
        <taxon>Eukaryota</taxon>
        <taxon>Viridiplantae</taxon>
        <taxon>Streptophyta</taxon>
        <taxon>Embryophyta</taxon>
        <taxon>Tracheophyta</taxon>
        <taxon>Spermatophyta</taxon>
        <taxon>Magnoliopsida</taxon>
        <taxon>eudicotyledons</taxon>
        <taxon>Gunneridae</taxon>
        <taxon>Pentapetalae</taxon>
        <taxon>asterids</taxon>
        <taxon>lamiids</taxon>
        <taxon>Solanales</taxon>
        <taxon>Solanaceae</taxon>
        <taxon>Solanoideae</taxon>
        <taxon>Solaneae</taxon>
        <taxon>Solanum</taxon>
    </lineage>
</organism>
<keyword evidence="2" id="KW-1185">Reference proteome</keyword>
<feature type="non-terminal residue" evidence="1">
    <location>
        <position position="1"/>
    </location>
</feature>
<dbReference type="AlphaFoldDB" id="A0A9J5YQK2"/>
<reference evidence="1 2" key="1">
    <citation type="submission" date="2020-09" db="EMBL/GenBank/DDBJ databases">
        <title>De no assembly of potato wild relative species, Solanum commersonii.</title>
        <authorList>
            <person name="Cho K."/>
        </authorList>
    </citation>
    <scope>NUCLEOTIDE SEQUENCE [LARGE SCALE GENOMIC DNA]</scope>
    <source>
        <strain evidence="1">LZ3.2</strain>
        <tissue evidence="1">Leaf</tissue>
    </source>
</reference>
<protein>
    <submittedName>
        <fullName evidence="1">Uncharacterized protein</fullName>
    </submittedName>
</protein>
<evidence type="ECO:0000313" key="2">
    <source>
        <dbReference type="Proteomes" id="UP000824120"/>
    </source>
</evidence>
<name>A0A9J5YQK2_SOLCO</name>
<evidence type="ECO:0000313" key="1">
    <source>
        <dbReference type="EMBL" id="KAG5602189.1"/>
    </source>
</evidence>
<dbReference type="EMBL" id="JACXVP010000006">
    <property type="protein sequence ID" value="KAG5602189.1"/>
    <property type="molecule type" value="Genomic_DNA"/>
</dbReference>
<proteinExistence type="predicted"/>
<comment type="caution">
    <text evidence="1">The sequence shown here is derived from an EMBL/GenBank/DDBJ whole genome shotgun (WGS) entry which is preliminary data.</text>
</comment>
<accession>A0A9J5YQK2</accession>
<sequence length="64" mass="7538">MSIWCLLLRCLHKIDLSIHSGYLLPESHQTCVPGTNNYYFPDVLKVRRERQDLRMDANNCEICN</sequence>